<organism evidence="1 2">
    <name type="scientific">Peiella sedimenti</name>
    <dbReference type="NCBI Taxonomy" id="3061083"/>
    <lineage>
        <taxon>Bacteria</taxon>
        <taxon>Pseudomonadati</taxon>
        <taxon>Pseudomonadota</taxon>
        <taxon>Alphaproteobacteria</taxon>
        <taxon>Caulobacterales</taxon>
        <taxon>Caulobacteraceae</taxon>
        <taxon>Peiella</taxon>
    </lineage>
</organism>
<reference evidence="1" key="1">
    <citation type="submission" date="2023-07" db="EMBL/GenBank/DDBJ databases">
        <title>Brevundimonas soil sp. nov., isolated from the soil of chemical plant.</title>
        <authorList>
            <person name="Wu N."/>
        </authorList>
    </citation>
    <scope>NUCLEOTIDE SEQUENCE</scope>
    <source>
        <strain evidence="1">XZ-24</strain>
    </source>
</reference>
<comment type="caution">
    <text evidence="1">The sequence shown here is derived from an EMBL/GenBank/DDBJ whole genome shotgun (WGS) entry which is preliminary data.</text>
</comment>
<protein>
    <recommendedName>
        <fullName evidence="3">Protein ImuA</fullName>
    </recommendedName>
</protein>
<proteinExistence type="predicted"/>
<evidence type="ECO:0000313" key="2">
    <source>
        <dbReference type="Proteomes" id="UP001169063"/>
    </source>
</evidence>
<evidence type="ECO:0008006" key="3">
    <source>
        <dbReference type="Google" id="ProtNLM"/>
    </source>
</evidence>
<dbReference type="InterPro" id="IPR017026">
    <property type="entry name" value="ImuA"/>
</dbReference>
<dbReference type="Gene3D" id="3.40.50.300">
    <property type="entry name" value="P-loop containing nucleotide triphosphate hydrolases"/>
    <property type="match status" value="1"/>
</dbReference>
<sequence length="254" mass="26156">MPAPATLQRLRDQLAALAPRGCVDVEDGFRLGMAPADLGVGPLARKGLHEVFAASSAQAVSANGFGLSLALRAAPPPLVWVLEDRALSEVGAPYGAGLHEWGLEPSDLVLVRVRSAQALLAAGEEALKSGAVGAVLMSGWGEGRAWSLTAGRRLALAAEAGAATALLIRSGAKPRPSAADTRWSVEAAPSAALEARAPGRPAFRAVLLRSRKGPAGGEWIMEWDREARSFVEPAAASGRVVPVSGDRQAGVRAA</sequence>
<dbReference type="RefSeq" id="WP_302109067.1">
    <property type="nucleotide sequence ID" value="NZ_JAUKTR010000001.1"/>
</dbReference>
<keyword evidence="2" id="KW-1185">Reference proteome</keyword>
<name>A0ABT8SL07_9CAUL</name>
<evidence type="ECO:0000313" key="1">
    <source>
        <dbReference type="EMBL" id="MDO1558664.1"/>
    </source>
</evidence>
<dbReference type="EMBL" id="JAUKTR010000001">
    <property type="protein sequence ID" value="MDO1558664.1"/>
    <property type="molecule type" value="Genomic_DNA"/>
</dbReference>
<gene>
    <name evidence="1" type="ORF">Q0812_04380</name>
</gene>
<dbReference type="PIRSF" id="PIRSF034285">
    <property type="entry name" value="UCP034285"/>
    <property type="match status" value="1"/>
</dbReference>
<dbReference type="InterPro" id="IPR027417">
    <property type="entry name" value="P-loop_NTPase"/>
</dbReference>
<dbReference type="SUPFAM" id="SSF52540">
    <property type="entry name" value="P-loop containing nucleoside triphosphate hydrolases"/>
    <property type="match status" value="1"/>
</dbReference>
<accession>A0ABT8SL07</accession>
<dbReference type="Proteomes" id="UP001169063">
    <property type="component" value="Unassembled WGS sequence"/>
</dbReference>